<dbReference type="InterPro" id="IPR001466">
    <property type="entry name" value="Beta-lactam-related"/>
</dbReference>
<dbReference type="PANTHER" id="PTHR46825">
    <property type="entry name" value="D-ALANYL-D-ALANINE-CARBOXYPEPTIDASE/ENDOPEPTIDASE AMPH"/>
    <property type="match status" value="1"/>
</dbReference>
<dbReference type="InterPro" id="IPR012338">
    <property type="entry name" value="Beta-lactam/transpept-like"/>
</dbReference>
<evidence type="ECO:0000313" key="4">
    <source>
        <dbReference type="Proteomes" id="UP000310477"/>
    </source>
</evidence>
<reference evidence="3 4" key="1">
    <citation type="submission" date="2019-04" db="EMBL/GenBank/DDBJ databases">
        <title>Pedobacter sp. AR-2-6 sp. nov., isolated from Arctic soil.</title>
        <authorList>
            <person name="Dahal R.H."/>
            <person name="Kim D.-U."/>
        </authorList>
    </citation>
    <scope>NUCLEOTIDE SEQUENCE [LARGE SCALE GENOMIC DNA]</scope>
    <source>
        <strain evidence="3 4">AR-2-6</strain>
    </source>
</reference>
<dbReference type="Pfam" id="PF00144">
    <property type="entry name" value="Beta-lactamase"/>
    <property type="match status" value="1"/>
</dbReference>
<feature type="domain" description="Beta-lactamase-related" evidence="2">
    <location>
        <begin position="43"/>
        <end position="328"/>
    </location>
</feature>
<organism evidence="3 4">
    <name type="scientific">Pedobacter cryotolerans</name>
    <dbReference type="NCBI Taxonomy" id="2571270"/>
    <lineage>
        <taxon>Bacteria</taxon>
        <taxon>Pseudomonadati</taxon>
        <taxon>Bacteroidota</taxon>
        <taxon>Sphingobacteriia</taxon>
        <taxon>Sphingobacteriales</taxon>
        <taxon>Sphingobacteriaceae</taxon>
        <taxon>Pedobacter</taxon>
    </lineage>
</organism>
<dbReference type="Proteomes" id="UP000310477">
    <property type="component" value="Unassembled WGS sequence"/>
</dbReference>
<dbReference type="PANTHER" id="PTHR46825:SF7">
    <property type="entry name" value="D-ALANYL-D-ALANINE CARBOXYPEPTIDASE"/>
    <property type="match status" value="1"/>
</dbReference>
<name>A0A4U1C3W8_9SPHI</name>
<evidence type="ECO:0000313" key="3">
    <source>
        <dbReference type="EMBL" id="TKB99879.1"/>
    </source>
</evidence>
<accession>A0A4U1C3W8</accession>
<evidence type="ECO:0000256" key="1">
    <source>
        <dbReference type="SAM" id="SignalP"/>
    </source>
</evidence>
<dbReference type="AlphaFoldDB" id="A0A4U1C3W8"/>
<dbReference type="Gene3D" id="3.40.710.10">
    <property type="entry name" value="DD-peptidase/beta-lactamase superfamily"/>
    <property type="match status" value="1"/>
</dbReference>
<dbReference type="SUPFAM" id="SSF56601">
    <property type="entry name" value="beta-lactamase/transpeptidase-like"/>
    <property type="match status" value="1"/>
</dbReference>
<keyword evidence="4" id="KW-1185">Reference proteome</keyword>
<protein>
    <submittedName>
        <fullName evidence="3">Beta-lactamase family protein</fullName>
    </submittedName>
</protein>
<dbReference type="OrthoDB" id="9793489at2"/>
<dbReference type="EMBL" id="SWBO01000005">
    <property type="protein sequence ID" value="TKB99879.1"/>
    <property type="molecule type" value="Genomic_DNA"/>
</dbReference>
<gene>
    <name evidence="3" type="ORF">FA045_10555</name>
</gene>
<sequence length="438" mass="48418">MKKLLSFSFTIFLFTSSFAQNFNSANLDSLFNILAAYNKYMGNVAVAKNGKTIYAKAIGKADIETGKDANTDSKYRIGSISKTFTATLIFKAIEEKKLTLNQSINTYFPNVKNANKITIGNLLNHRSGIFNLTNDPNYLKLNTIPKSRTELVNMINATPSIFEPNSKSEYSNSNYVILSIILEKIYKKTYPEILTEKIINQLKLKNTYYGAKINLANNEVNSYAFTGIWLKQPETDMSIPLGAGGIVSNPADLNTFIAALLNGKLVTLPSVELMKTIKDNYGMGLTKIPFYDHIGFGHGGAIDGFTSLLYYFPTEQLSVAITSNGNNYDNNQILIALLSAYYNKPFDIPSFTEIAVKAEDLDQYLGTYGAANFPMKIAITKKENILIAQATGQGPLELKATAKNTFEFIAAGIVLEFNPAIKQMLLKQGGGKYTFTKE</sequence>
<keyword evidence="1" id="KW-0732">Signal</keyword>
<comment type="caution">
    <text evidence="3">The sequence shown here is derived from an EMBL/GenBank/DDBJ whole genome shotgun (WGS) entry which is preliminary data.</text>
</comment>
<feature type="chain" id="PRO_5020865803" evidence="1">
    <location>
        <begin position="20"/>
        <end position="438"/>
    </location>
</feature>
<feature type="signal peptide" evidence="1">
    <location>
        <begin position="1"/>
        <end position="19"/>
    </location>
</feature>
<proteinExistence type="predicted"/>
<dbReference type="InterPro" id="IPR050491">
    <property type="entry name" value="AmpC-like"/>
</dbReference>
<evidence type="ECO:0000259" key="2">
    <source>
        <dbReference type="Pfam" id="PF00144"/>
    </source>
</evidence>
<dbReference type="RefSeq" id="WP_136877044.1">
    <property type="nucleotide sequence ID" value="NZ_SWBO01000005.1"/>
</dbReference>